<dbReference type="EMBL" id="AOHV01000010">
    <property type="protein sequence ID" value="ELY40144.1"/>
    <property type="molecule type" value="Genomic_DNA"/>
</dbReference>
<reference evidence="2 4" key="1">
    <citation type="journal article" date="2010" name="J. Bacteriol.">
        <title>Complete genome sequence of Halalkalicoccus jeotgali B3(T), an extremely halophilic archaeon.</title>
        <authorList>
            <person name="Roh S.W."/>
            <person name="Nam Y.D."/>
            <person name="Nam S.H."/>
            <person name="Choi S.H."/>
            <person name="Park H.S."/>
            <person name="Bae J.W."/>
        </authorList>
    </citation>
    <scope>NUCLEOTIDE SEQUENCE [LARGE SCALE GENOMIC DNA]</scope>
    <source>
        <strain evidence="2">B3</strain>
        <strain evidence="4">DSM 18796 / CECT 7217 / JCM 14584 / KCTC 4019 / B3</strain>
    </source>
</reference>
<dbReference type="EMBL" id="CP002062">
    <property type="protein sequence ID" value="ADJ14428.1"/>
    <property type="molecule type" value="Genomic_DNA"/>
</dbReference>
<evidence type="ECO:0000313" key="5">
    <source>
        <dbReference type="Proteomes" id="UP000011645"/>
    </source>
</evidence>
<reference evidence="3 5" key="2">
    <citation type="journal article" date="2014" name="PLoS Genet.">
        <title>Phylogenetically driven sequencing of extremely halophilic archaea reveals strategies for static and dynamic osmo-response.</title>
        <authorList>
            <person name="Becker E.A."/>
            <person name="Seitzer P.M."/>
            <person name="Tritt A."/>
            <person name="Larsen D."/>
            <person name="Krusor M."/>
            <person name="Yao A.I."/>
            <person name="Wu D."/>
            <person name="Madern D."/>
            <person name="Eisen J.A."/>
            <person name="Darling A.E."/>
            <person name="Facciotti M.T."/>
        </authorList>
    </citation>
    <scope>NUCLEOTIDE SEQUENCE [LARGE SCALE GENOMIC DNA]</scope>
    <source>
        <strain evidence="3">B3</strain>
        <strain evidence="5">DSM 18796 / CECT 7217 / JCM 14584 / KCTC 4019 / B3</strain>
    </source>
</reference>
<feature type="transmembrane region" description="Helical" evidence="1">
    <location>
        <begin position="7"/>
        <end position="31"/>
    </location>
</feature>
<gene>
    <name evidence="2" type="ordered locus">HacjB3_05185</name>
    <name evidence="3" type="ORF">C497_03570</name>
</gene>
<evidence type="ECO:0000313" key="3">
    <source>
        <dbReference type="EMBL" id="ELY40144.1"/>
    </source>
</evidence>
<dbReference type="AlphaFoldDB" id="D8J9L6"/>
<evidence type="ECO:0000256" key="1">
    <source>
        <dbReference type="SAM" id="Phobius"/>
    </source>
</evidence>
<name>D8J9L6_HALJB</name>
<dbReference type="KEGG" id="hje:HacjB3_05185"/>
<organism evidence="2 4">
    <name type="scientific">Halalkalicoccus jeotgali (strain DSM 18796 / CECT 7217 / JCM 14584 / KCTC 4019 / B3)</name>
    <dbReference type="NCBI Taxonomy" id="795797"/>
    <lineage>
        <taxon>Archaea</taxon>
        <taxon>Methanobacteriati</taxon>
        <taxon>Methanobacteriota</taxon>
        <taxon>Stenosarchaea group</taxon>
        <taxon>Halobacteria</taxon>
        <taxon>Halobacteriales</taxon>
        <taxon>Halococcaceae</taxon>
        <taxon>Halalkalicoccus</taxon>
    </lineage>
</organism>
<accession>D8J9L6</accession>
<evidence type="ECO:0008006" key="6">
    <source>
        <dbReference type="Google" id="ProtNLM"/>
    </source>
</evidence>
<keyword evidence="1" id="KW-0472">Membrane</keyword>
<dbReference type="HOGENOM" id="CLU_3379866_0_0_2"/>
<dbReference type="Proteomes" id="UP000000390">
    <property type="component" value="Chromosome"/>
</dbReference>
<evidence type="ECO:0000313" key="2">
    <source>
        <dbReference type="EMBL" id="ADJ14428.1"/>
    </source>
</evidence>
<sequence length="33" mass="3654">MSPERTVITWFVAVWMSILLLAFVAIMAGVIST</sequence>
<dbReference type="STRING" id="795797.HacjB3_05185"/>
<protein>
    <recommendedName>
        <fullName evidence="6">DUF2474 domain-containing protein</fullName>
    </recommendedName>
</protein>
<keyword evidence="1" id="KW-1133">Transmembrane helix</keyword>
<keyword evidence="5" id="KW-1185">Reference proteome</keyword>
<keyword evidence="1" id="KW-0812">Transmembrane</keyword>
<proteinExistence type="predicted"/>
<dbReference type="Proteomes" id="UP000011645">
    <property type="component" value="Unassembled WGS sequence"/>
</dbReference>
<evidence type="ECO:0000313" key="4">
    <source>
        <dbReference type="Proteomes" id="UP000000390"/>
    </source>
</evidence>